<proteinExistence type="predicted"/>
<gene>
    <name evidence="1" type="ORF">ebA1624</name>
</gene>
<dbReference type="HOGENOM" id="CLU_2535315_0_0_4"/>
<reference evidence="1 2" key="1">
    <citation type="journal article" date="2005" name="Arch. Microbiol.">
        <title>The genome sequence of an anaerobic aromatic-degrading denitrifying bacterium, strain EbN1.</title>
        <authorList>
            <person name="Rabus R."/>
            <person name="Kube M."/>
            <person name="Heider J."/>
            <person name="Beck A."/>
            <person name="Heitmann K."/>
            <person name="Widdel F."/>
            <person name="Reinhardt R."/>
        </authorList>
    </citation>
    <scope>NUCLEOTIDE SEQUENCE [LARGE SCALE GENOMIC DNA]</scope>
    <source>
        <strain evidence="1 2">EbN1</strain>
    </source>
</reference>
<organism evidence="1 2">
    <name type="scientific">Aromatoleum aromaticum (strain DSM 19018 / LMG 30748 / EbN1)</name>
    <name type="common">Azoarcus sp. (strain EbN1)</name>
    <dbReference type="NCBI Taxonomy" id="76114"/>
    <lineage>
        <taxon>Bacteria</taxon>
        <taxon>Pseudomonadati</taxon>
        <taxon>Pseudomonadota</taxon>
        <taxon>Betaproteobacteria</taxon>
        <taxon>Rhodocyclales</taxon>
        <taxon>Rhodocyclaceae</taxon>
        <taxon>Aromatoleum</taxon>
    </lineage>
</organism>
<dbReference type="AlphaFoldDB" id="Q5P6Q2"/>
<accession>Q5P6Q2</accession>
<dbReference type="STRING" id="76114.ebA1624"/>
<evidence type="ECO:0000313" key="1">
    <source>
        <dbReference type="EMBL" id="CAI07009.1"/>
    </source>
</evidence>
<sequence length="83" mass="8904">MSCFRGWERVLAPIGGTAHEGKSDAACTASTIGCIGWSSWLSSFVYPPSSPSAIPYVRPFPDPLARAVRRVQPNCLRTSPSGH</sequence>
<dbReference type="Proteomes" id="UP000006552">
    <property type="component" value="Chromosome"/>
</dbReference>
<protein>
    <submittedName>
        <fullName evidence="1">Uncharacterized protein</fullName>
    </submittedName>
</protein>
<evidence type="ECO:0000313" key="2">
    <source>
        <dbReference type="Proteomes" id="UP000006552"/>
    </source>
</evidence>
<dbReference type="KEGG" id="eba:ebA1624"/>
<keyword evidence="2" id="KW-1185">Reference proteome</keyword>
<dbReference type="EMBL" id="CR555306">
    <property type="protein sequence ID" value="CAI07009.1"/>
    <property type="molecule type" value="Genomic_DNA"/>
</dbReference>
<name>Q5P6Q2_AROAE</name>